<dbReference type="RefSeq" id="XP_013323207.1">
    <property type="nucleotide sequence ID" value="XM_013467753.1"/>
</dbReference>
<evidence type="ECO:0000313" key="4">
    <source>
        <dbReference type="Proteomes" id="UP000053958"/>
    </source>
</evidence>
<keyword evidence="2" id="KW-0472">Membrane</keyword>
<dbReference type="Proteomes" id="UP000053958">
    <property type="component" value="Unassembled WGS sequence"/>
</dbReference>
<name>A0A0F4YEK1_RASE3</name>
<evidence type="ECO:0000256" key="1">
    <source>
        <dbReference type="SAM" id="MobiDB-lite"/>
    </source>
</evidence>
<keyword evidence="2" id="KW-1133">Transmembrane helix</keyword>
<keyword evidence="4" id="KW-1185">Reference proteome</keyword>
<accession>A0A0F4YEK1</accession>
<gene>
    <name evidence="3" type="ORF">T310_9795</name>
</gene>
<evidence type="ECO:0000256" key="2">
    <source>
        <dbReference type="SAM" id="Phobius"/>
    </source>
</evidence>
<proteinExistence type="predicted"/>
<dbReference type="EMBL" id="LASV01000751">
    <property type="protein sequence ID" value="KKA16595.1"/>
    <property type="molecule type" value="Genomic_DNA"/>
</dbReference>
<evidence type="ECO:0000313" key="3">
    <source>
        <dbReference type="EMBL" id="KKA16595.1"/>
    </source>
</evidence>
<dbReference type="AlphaFoldDB" id="A0A0F4YEK1"/>
<reference evidence="3 4" key="1">
    <citation type="submission" date="2015-04" db="EMBL/GenBank/DDBJ databases">
        <authorList>
            <person name="Heijne W.H."/>
            <person name="Fedorova N.D."/>
            <person name="Nierman W.C."/>
            <person name="Vollebregt A.W."/>
            <person name="Zhao Z."/>
            <person name="Wu L."/>
            <person name="Kumar M."/>
            <person name="Stam H."/>
            <person name="van den Berg M.A."/>
            <person name="Pel H.J."/>
        </authorList>
    </citation>
    <scope>NUCLEOTIDE SEQUENCE [LARGE SCALE GENOMIC DNA]</scope>
    <source>
        <strain evidence="3 4">CBS 393.64</strain>
    </source>
</reference>
<feature type="region of interest" description="Disordered" evidence="1">
    <location>
        <begin position="88"/>
        <end position="127"/>
    </location>
</feature>
<feature type="transmembrane region" description="Helical" evidence="2">
    <location>
        <begin position="31"/>
        <end position="57"/>
    </location>
</feature>
<comment type="caution">
    <text evidence="3">The sequence shown here is derived from an EMBL/GenBank/DDBJ whole genome shotgun (WGS) entry which is preliminary data.</text>
</comment>
<organism evidence="3 4">
    <name type="scientific">Rasamsonia emersonii (strain ATCC 16479 / CBS 393.64 / IMI 116815)</name>
    <dbReference type="NCBI Taxonomy" id="1408163"/>
    <lineage>
        <taxon>Eukaryota</taxon>
        <taxon>Fungi</taxon>
        <taxon>Dikarya</taxon>
        <taxon>Ascomycota</taxon>
        <taxon>Pezizomycotina</taxon>
        <taxon>Eurotiomycetes</taxon>
        <taxon>Eurotiomycetidae</taxon>
        <taxon>Eurotiales</taxon>
        <taxon>Trichocomaceae</taxon>
        <taxon>Rasamsonia</taxon>
    </lineage>
</organism>
<dbReference type="GeneID" id="25321724"/>
<keyword evidence="2" id="KW-0812">Transmembrane</keyword>
<sequence length="180" mass="20341">EYLFYIYSITGYLIINWEMDQANGGNPVTDLFSLVTMFSFLFFLFFHFFARLLFFFLNLHPSTPIHLSLHPHHLLPARPLPLPLPPHHQMSHCHPQQLPPSSPALRHPLRPPSPASDQQKSGAPPHWSTCPTPEPLPYCPPPPAGSSPLGRARTWSRRPCPRRACARPPCWACCPARSTA</sequence>
<feature type="non-terminal residue" evidence="3">
    <location>
        <position position="1"/>
    </location>
</feature>
<protein>
    <submittedName>
        <fullName evidence="3">Uncharacterized protein</fullName>
    </submittedName>
</protein>